<dbReference type="OrthoDB" id="9812611at2"/>
<evidence type="ECO:0000313" key="2">
    <source>
        <dbReference type="EMBL" id="CZQ83613.1"/>
    </source>
</evidence>
<dbReference type="InterPro" id="IPR005039">
    <property type="entry name" value="Ant_C"/>
</dbReference>
<gene>
    <name evidence="2" type="ORF">Tpal_467</name>
</gene>
<feature type="domain" description="Antirepressor protein C-terminal" evidence="1">
    <location>
        <begin position="140"/>
        <end position="242"/>
    </location>
</feature>
<dbReference type="Pfam" id="PF03374">
    <property type="entry name" value="ANT"/>
    <property type="match status" value="1"/>
</dbReference>
<dbReference type="AlphaFoldDB" id="A0A143YCK6"/>
<dbReference type="EMBL" id="FJNE01000001">
    <property type="protein sequence ID" value="CZQ83613.1"/>
    <property type="molecule type" value="Genomic_DNA"/>
</dbReference>
<dbReference type="GO" id="GO:0003677">
    <property type="term" value="F:DNA binding"/>
    <property type="evidence" value="ECO:0007669"/>
    <property type="project" value="InterPro"/>
</dbReference>
<dbReference type="InterPro" id="IPR014054">
    <property type="entry name" value="Phage_regulatory_Rha"/>
</dbReference>
<sequence length="256" mass="29635">MNNLQILNRSAAIDSREVSTMVEKRHTELLRDIRTYINYLAESKIASGDFFIESTYTDANNQERPCFLLTKQGCEMVANKLTGKKGVLFTARYVKKFNEMESIQPKNSYMIEDPIARAQAWIEEQREKQKLLETTEVQAQLIAEYEPKIGYLDKILQSKGLLTVTQIAADYGLSARELNKVLHEERVQHKVGNQWILYKNHMNNGYTKSNTINIVRSNGEPDTQMQTKWTQKGRLFIHELLERRGIIALMDLEMEG</sequence>
<protein>
    <submittedName>
        <fullName evidence="2">Phage regulatory protein rha (Phage prha)</fullName>
    </submittedName>
</protein>
<dbReference type="RefSeq" id="WP_087030785.1">
    <property type="nucleotide sequence ID" value="NZ_FJNE01000001.1"/>
</dbReference>
<evidence type="ECO:0000313" key="3">
    <source>
        <dbReference type="Proteomes" id="UP000242754"/>
    </source>
</evidence>
<name>A0A143YCK6_9LACT</name>
<reference evidence="2 3" key="1">
    <citation type="submission" date="2016-02" db="EMBL/GenBank/DDBJ databases">
        <authorList>
            <person name="Wen L."/>
            <person name="He K."/>
            <person name="Yang H."/>
        </authorList>
    </citation>
    <scope>NUCLEOTIDE SEQUENCE [LARGE SCALE GENOMIC DNA]</scope>
    <source>
        <strain evidence="2">Trichococcus palustris</strain>
    </source>
</reference>
<proteinExistence type="predicted"/>
<dbReference type="Pfam" id="PF09669">
    <property type="entry name" value="Phage_pRha"/>
    <property type="match status" value="1"/>
</dbReference>
<evidence type="ECO:0000259" key="1">
    <source>
        <dbReference type="Pfam" id="PF03374"/>
    </source>
</evidence>
<organism evidence="2 3">
    <name type="scientific">Trichococcus palustris</name>
    <dbReference type="NCBI Taxonomy" id="140314"/>
    <lineage>
        <taxon>Bacteria</taxon>
        <taxon>Bacillati</taxon>
        <taxon>Bacillota</taxon>
        <taxon>Bacilli</taxon>
        <taxon>Lactobacillales</taxon>
        <taxon>Carnobacteriaceae</taxon>
        <taxon>Trichococcus</taxon>
    </lineage>
</organism>
<dbReference type="STRING" id="140314.SAMN04488076_103177"/>
<dbReference type="NCBIfam" id="TIGR02681">
    <property type="entry name" value="phage_pRha"/>
    <property type="match status" value="1"/>
</dbReference>
<dbReference type="Proteomes" id="UP000242754">
    <property type="component" value="Unassembled WGS sequence"/>
</dbReference>
<keyword evidence="3" id="KW-1185">Reference proteome</keyword>
<accession>A0A143YCK6</accession>